<dbReference type="InterPro" id="IPR009241">
    <property type="entry name" value="HigB-like"/>
</dbReference>
<name>A0AAV3BCH6_YERPE</name>
<dbReference type="Pfam" id="PF05973">
    <property type="entry name" value="Gp49"/>
    <property type="match status" value="1"/>
</dbReference>
<comment type="caution">
    <text evidence="1">The sequence shown here is derived from an EMBL/GenBank/DDBJ whole genome shotgun (WGS) entry which is preliminary data.</text>
</comment>
<evidence type="ECO:0000313" key="1">
    <source>
        <dbReference type="EMBL" id="EDR30339.1"/>
    </source>
</evidence>
<sequence length="117" mass="13824">MSMWMVLFSQRFDDWLNEQEDALQEKVLADLKKLQVYGPELPRPYADTVKGSRYKNMKELRVQFSGRPIRAFYAFDPIRRAIVLCAGDKSNDKRFYEKLVRIAEDEFTAHLNTLESK</sequence>
<evidence type="ECO:0000313" key="2">
    <source>
        <dbReference type="EMBL" id="EDR30343.1"/>
    </source>
</evidence>
<reference evidence="1 3" key="1">
    <citation type="submission" date="2008-01" db="EMBL/GenBank/DDBJ databases">
        <title>Yersinia pestis Strain IP275 project at JCVI/TIGR.</title>
        <authorList>
            <person name="Ravel J."/>
            <person name="Eppinger M."/>
            <person name="Fricke W.F."/>
            <person name="Rosovitz M."/>
            <person name="Lindler L.E."/>
            <person name="Bearden S."/>
            <person name="Shriefer M."/>
        </authorList>
    </citation>
    <scope>NUCLEOTIDE SEQUENCE [LARGE SCALE GENOMIC DNA]</scope>
    <source>
        <strain evidence="1 3">IP275</strain>
    </source>
</reference>
<gene>
    <name evidence="2" type="ORF">YPIP275_0389</name>
    <name evidence="1" type="ORF">YPIP275_2435</name>
</gene>
<dbReference type="EMBL" id="AAOS02000061">
    <property type="protein sequence ID" value="EDR30343.1"/>
    <property type="molecule type" value="Genomic_DNA"/>
</dbReference>
<accession>A0AAV3BCH6</accession>
<organism evidence="1 3">
    <name type="scientific">Yersinia pestis biovar Orientalis str. IP275</name>
    <dbReference type="NCBI Taxonomy" id="373665"/>
    <lineage>
        <taxon>Bacteria</taxon>
        <taxon>Pseudomonadati</taxon>
        <taxon>Pseudomonadota</taxon>
        <taxon>Gammaproteobacteria</taxon>
        <taxon>Enterobacterales</taxon>
        <taxon>Yersiniaceae</taxon>
        <taxon>Yersinia</taxon>
    </lineage>
</organism>
<dbReference type="Proteomes" id="UP000004430">
    <property type="component" value="Unassembled WGS sequence"/>
</dbReference>
<dbReference type="AlphaFoldDB" id="A0AAV3BCH6"/>
<proteinExistence type="predicted"/>
<reference evidence="1 3" key="2">
    <citation type="submission" date="2010-03" db="EMBL/GenBank/DDBJ databases">
        <authorList>
            <person name="Payne S.H."/>
            <person name="Sutton G.G."/>
        </authorList>
    </citation>
    <scope>NUCLEOTIDE SEQUENCE [LARGE SCALE GENOMIC DNA]</scope>
    <source>
        <strain evidence="1 3">IP275</strain>
    </source>
</reference>
<evidence type="ECO:0000313" key="3">
    <source>
        <dbReference type="Proteomes" id="UP000004430"/>
    </source>
</evidence>
<protein>
    <recommendedName>
        <fullName evidence="4">Type II toxin-antitoxin system RelE/ParE family toxin</fullName>
    </recommendedName>
</protein>
<dbReference type="EMBL" id="AAOS02000064">
    <property type="protein sequence ID" value="EDR30339.1"/>
    <property type="molecule type" value="Genomic_DNA"/>
</dbReference>
<evidence type="ECO:0008006" key="4">
    <source>
        <dbReference type="Google" id="ProtNLM"/>
    </source>
</evidence>